<organism evidence="2 3">
    <name type="scientific">Candidatus Buchananbacteria bacterium RIFCSPHIGHO2_01_FULL_46_12</name>
    <dbReference type="NCBI Taxonomy" id="1797536"/>
    <lineage>
        <taxon>Bacteria</taxon>
        <taxon>Candidatus Buchananiibacteriota</taxon>
    </lineage>
</organism>
<comment type="caution">
    <text evidence="2">The sequence shown here is derived from an EMBL/GenBank/DDBJ whole genome shotgun (WGS) entry which is preliminary data.</text>
</comment>
<dbReference type="InterPro" id="IPR013229">
    <property type="entry name" value="PEGA"/>
</dbReference>
<feature type="domain" description="PEGA" evidence="1">
    <location>
        <begin position="37"/>
        <end position="96"/>
    </location>
</feature>
<dbReference type="AlphaFoldDB" id="A0A1G1Y2X4"/>
<name>A0A1G1Y2X4_9BACT</name>
<gene>
    <name evidence="2" type="ORF">A2663_00415</name>
</gene>
<dbReference type="EMBL" id="MHIF01000069">
    <property type="protein sequence ID" value="OGY45917.1"/>
    <property type="molecule type" value="Genomic_DNA"/>
</dbReference>
<evidence type="ECO:0000259" key="1">
    <source>
        <dbReference type="Pfam" id="PF08308"/>
    </source>
</evidence>
<dbReference type="Pfam" id="PF08308">
    <property type="entry name" value="PEGA"/>
    <property type="match status" value="1"/>
</dbReference>
<reference evidence="2 3" key="1">
    <citation type="journal article" date="2016" name="Nat. Commun.">
        <title>Thousands of microbial genomes shed light on interconnected biogeochemical processes in an aquifer system.</title>
        <authorList>
            <person name="Anantharaman K."/>
            <person name="Brown C.T."/>
            <person name="Hug L.A."/>
            <person name="Sharon I."/>
            <person name="Castelle C.J."/>
            <person name="Probst A.J."/>
            <person name="Thomas B.C."/>
            <person name="Singh A."/>
            <person name="Wilkins M.J."/>
            <person name="Karaoz U."/>
            <person name="Brodie E.L."/>
            <person name="Williams K.H."/>
            <person name="Hubbard S.S."/>
            <person name="Banfield J.F."/>
        </authorList>
    </citation>
    <scope>NUCLEOTIDE SEQUENCE [LARGE SCALE GENOMIC DNA]</scope>
</reference>
<accession>A0A1G1Y2X4</accession>
<dbReference type="SUPFAM" id="SSF82171">
    <property type="entry name" value="DPP6 N-terminal domain-like"/>
    <property type="match status" value="1"/>
</dbReference>
<proteinExistence type="predicted"/>
<protein>
    <recommendedName>
        <fullName evidence="1">PEGA domain-containing protein</fullName>
    </recommendedName>
</protein>
<dbReference type="Proteomes" id="UP000178432">
    <property type="component" value="Unassembled WGS sequence"/>
</dbReference>
<evidence type="ECO:0000313" key="3">
    <source>
        <dbReference type="Proteomes" id="UP000178432"/>
    </source>
</evidence>
<evidence type="ECO:0000313" key="2">
    <source>
        <dbReference type="EMBL" id="OGY45917.1"/>
    </source>
</evidence>
<sequence length="450" mass="51380">MLYLAFIAVFLAAAPLIILYAAGYRYNFKRQKIEKTGIIYIESKPADALIYLNGQYRANTPARFTRLLPDQYSVKTEKDGYFPWQKEVAVKSNLTTFYKDIVLFKKSLPIIIAEGEIGLLAATPDGEKIVYSLIKDGRQELRLLTLKNEIDFLIKEFDPKLYQKLEFAGWSAGRNKALLSQTVNNSNKYLILDLENLEIKEIPGAASLNFSQIGWDLASDNYLYGLKGPNLYRIDLADASAKILIAEPVFDFQVQGNNVYYLTKNANELFLNKAVLNLEGAQKPKKIKLPAFADYRLLPPEAQYLILLDEKNQDLSVLKADSFADSEIEKNIVLQEKAKKIAWSQDRKNLLAWTDFEIWTFDFSGWQKNLITRLGRPISQALWYPGNKYVIYRLDRAVFAIEAGGTEIKNDLKLFELNEIENISLDRAGKNLYFKGQAGGRRGLYKVELQ</sequence>